<accession>A0A4Y1RC58</accession>
<dbReference type="AlphaFoldDB" id="A0A4Y1RC58"/>
<gene>
    <name evidence="1" type="ORF">Prudu_011923</name>
</gene>
<proteinExistence type="predicted"/>
<dbReference type="EMBL" id="AP019300">
    <property type="protein sequence ID" value="BBH01613.1"/>
    <property type="molecule type" value="Genomic_DNA"/>
</dbReference>
<protein>
    <submittedName>
        <fullName evidence="1">Uncharacterized protein</fullName>
    </submittedName>
</protein>
<reference evidence="1" key="1">
    <citation type="journal article" date="2019" name="Science">
        <title>Mutation of a bHLH transcription factor allowed almond domestication.</title>
        <authorList>
            <person name="Sanchez-Perez R."/>
            <person name="Pavan S."/>
            <person name="Mazzeo R."/>
            <person name="Moldovan C."/>
            <person name="Aiese Cigliano R."/>
            <person name="Del Cueto J."/>
            <person name="Ricciardi F."/>
            <person name="Lotti C."/>
            <person name="Ricciardi L."/>
            <person name="Dicenta F."/>
            <person name="Lopez-Marques R.L."/>
            <person name="Lindberg Moller B."/>
        </authorList>
    </citation>
    <scope>NUCLEOTIDE SEQUENCE</scope>
</reference>
<organism evidence="1">
    <name type="scientific">Prunus dulcis</name>
    <name type="common">Almond</name>
    <name type="synonym">Amygdalus dulcis</name>
    <dbReference type="NCBI Taxonomy" id="3755"/>
    <lineage>
        <taxon>Eukaryota</taxon>
        <taxon>Viridiplantae</taxon>
        <taxon>Streptophyta</taxon>
        <taxon>Embryophyta</taxon>
        <taxon>Tracheophyta</taxon>
        <taxon>Spermatophyta</taxon>
        <taxon>Magnoliopsida</taxon>
        <taxon>eudicotyledons</taxon>
        <taxon>Gunneridae</taxon>
        <taxon>Pentapetalae</taxon>
        <taxon>rosids</taxon>
        <taxon>fabids</taxon>
        <taxon>Rosales</taxon>
        <taxon>Rosaceae</taxon>
        <taxon>Amygdaloideae</taxon>
        <taxon>Amygdaleae</taxon>
        <taxon>Prunus</taxon>
    </lineage>
</organism>
<sequence>MMISRTSHCLKKPPIMSKGKCCTKYIQDQIPSTRT</sequence>
<name>A0A4Y1RC58_PRUDU</name>
<evidence type="ECO:0000313" key="1">
    <source>
        <dbReference type="EMBL" id="BBH01613.1"/>
    </source>
</evidence>